<dbReference type="Gene3D" id="3.10.10.10">
    <property type="entry name" value="HIV Type 1 Reverse Transcriptase, subunit A, domain 1"/>
    <property type="match status" value="1"/>
</dbReference>
<reference evidence="4" key="1">
    <citation type="submission" date="2016-06" db="UniProtKB">
        <authorList>
            <consortium name="WormBaseParasite"/>
        </authorList>
    </citation>
    <scope>IDENTIFICATION</scope>
</reference>
<organism evidence="4">
    <name type="scientific">Schistocephalus solidus</name>
    <name type="common">Tapeworm</name>
    <dbReference type="NCBI Taxonomy" id="70667"/>
    <lineage>
        <taxon>Eukaryota</taxon>
        <taxon>Metazoa</taxon>
        <taxon>Spiralia</taxon>
        <taxon>Lophotrochozoa</taxon>
        <taxon>Platyhelminthes</taxon>
        <taxon>Cestoda</taxon>
        <taxon>Eucestoda</taxon>
        <taxon>Diphyllobothriidea</taxon>
        <taxon>Diphyllobothriidae</taxon>
        <taxon>Schistocephalus</taxon>
    </lineage>
</organism>
<evidence type="ECO:0000259" key="1">
    <source>
        <dbReference type="Pfam" id="PF00078"/>
    </source>
</evidence>
<reference evidence="2 3" key="2">
    <citation type="submission" date="2018-11" db="EMBL/GenBank/DDBJ databases">
        <authorList>
            <consortium name="Pathogen Informatics"/>
        </authorList>
    </citation>
    <scope>NUCLEOTIDE SEQUENCE [LARGE SCALE GENOMIC DNA]</scope>
    <source>
        <strain evidence="2 3">NST_G2</strain>
    </source>
</reference>
<dbReference type="InterPro" id="IPR050951">
    <property type="entry name" value="Retrovirus_Pol_polyprotein"/>
</dbReference>
<dbReference type="PANTHER" id="PTHR37984">
    <property type="entry name" value="PROTEIN CBG26694"/>
    <property type="match status" value="1"/>
</dbReference>
<dbReference type="OrthoDB" id="6759844at2759"/>
<evidence type="ECO:0000313" key="3">
    <source>
        <dbReference type="Proteomes" id="UP000275846"/>
    </source>
</evidence>
<dbReference type="AlphaFoldDB" id="A0A183TP51"/>
<evidence type="ECO:0000313" key="2">
    <source>
        <dbReference type="EMBL" id="VDM04635.1"/>
    </source>
</evidence>
<dbReference type="Gene3D" id="3.30.70.270">
    <property type="match status" value="1"/>
</dbReference>
<feature type="domain" description="Reverse transcriptase" evidence="1">
    <location>
        <begin position="179"/>
        <end position="306"/>
    </location>
</feature>
<dbReference type="WBParaSite" id="SSLN_0001893201-mRNA-1">
    <property type="protein sequence ID" value="SSLN_0001893201-mRNA-1"/>
    <property type="gene ID" value="SSLN_0001893201"/>
</dbReference>
<sequence>MDDVRVFAIMRNLSLAPHLQEYCCEFCQEPRLVVLVDFRQDCVGSWCFPAGNLLQDPDVLGPEKEAVILTATDTVGIQHSSLRSTVCPDAGDEVNKDNYLVHLRHSCQEGVQVLVEFVLCRIRARHWGSVGADDGGELVSPERQEEAHQAIIATLRQKGQMSRDVFSGWQSRHQRRVALPLIDCSRRRLNTGTCFTKLDLSYAYLHIEFTEEFYELLTIDTQCGFFQFIWWPFDVKSAPASFQQTMDTILMGSDGAAPQLDYIIVNGSNPSELLQPLESVLNRMQEYGSCLRLGKFHPFKSSVKYLRFKRDQDGRYPDPDTIDPMKQLPPPKDIKAFRPFFGPTSHYNLFLPKVHHFRHFMN</sequence>
<dbReference type="Pfam" id="PF00078">
    <property type="entry name" value="RVT_1"/>
    <property type="match status" value="1"/>
</dbReference>
<dbReference type="InterPro" id="IPR043128">
    <property type="entry name" value="Rev_trsase/Diguanyl_cyclase"/>
</dbReference>
<dbReference type="PANTHER" id="PTHR37984:SF5">
    <property type="entry name" value="PROTEIN NYNRIN-LIKE"/>
    <property type="match status" value="1"/>
</dbReference>
<accession>A0A183TP51</accession>
<gene>
    <name evidence="2" type="ORF">SSLN_LOCUS18249</name>
</gene>
<dbReference type="SUPFAM" id="SSF56672">
    <property type="entry name" value="DNA/RNA polymerases"/>
    <property type="match status" value="1"/>
</dbReference>
<protein>
    <submittedName>
        <fullName evidence="4">Reverse transcriptase domain-containing protein</fullName>
    </submittedName>
</protein>
<dbReference type="STRING" id="70667.A0A183TP51"/>
<dbReference type="InterPro" id="IPR000477">
    <property type="entry name" value="RT_dom"/>
</dbReference>
<keyword evidence="3" id="KW-1185">Reference proteome</keyword>
<proteinExistence type="predicted"/>
<dbReference type="InterPro" id="IPR043502">
    <property type="entry name" value="DNA/RNA_pol_sf"/>
</dbReference>
<name>A0A183TP51_SCHSO</name>
<dbReference type="Proteomes" id="UP000275846">
    <property type="component" value="Unassembled WGS sequence"/>
</dbReference>
<evidence type="ECO:0000313" key="4">
    <source>
        <dbReference type="WBParaSite" id="SSLN_0001893201-mRNA-1"/>
    </source>
</evidence>
<dbReference type="EMBL" id="UYSU01043991">
    <property type="protein sequence ID" value="VDM04635.1"/>
    <property type="molecule type" value="Genomic_DNA"/>
</dbReference>